<evidence type="ECO:0000313" key="7">
    <source>
        <dbReference type="EMBL" id="NMG03821.1"/>
    </source>
</evidence>
<keyword evidence="4 5" id="KW-0472">Membrane</keyword>
<sequence length="99" mass="11243">MRVLIWAVRLLLFFLLFGFAVKNDQLVTLNFFFGSEWQLPLVFVILAAFAAGALLGVTATFASLLSYRREAGRFRKSATKAERELREMRLAANEVRKTA</sequence>
<evidence type="ECO:0000313" key="8">
    <source>
        <dbReference type="Proteomes" id="UP000599523"/>
    </source>
</evidence>
<feature type="domain" description="Lipopolysaccharide assembly protein A" evidence="6">
    <location>
        <begin position="22"/>
        <end position="85"/>
    </location>
</feature>
<dbReference type="GO" id="GO:0005886">
    <property type="term" value="C:plasma membrane"/>
    <property type="evidence" value="ECO:0007669"/>
    <property type="project" value="InterPro"/>
</dbReference>
<proteinExistence type="predicted"/>
<dbReference type="Proteomes" id="UP000599523">
    <property type="component" value="Unassembled WGS sequence"/>
</dbReference>
<evidence type="ECO:0000256" key="2">
    <source>
        <dbReference type="ARBA" id="ARBA00022692"/>
    </source>
</evidence>
<name>A0A972F889_9RHOO</name>
<reference evidence="7" key="1">
    <citation type="submission" date="2019-12" db="EMBL/GenBank/DDBJ databases">
        <title>Comparative genomics gives insights into the taxonomy of the Azoarcus-Aromatoleum group and reveals separate origins of nif in the plant-associated Azoarcus and non-plant-associated Aromatoleum sub-groups.</title>
        <authorList>
            <person name="Lafos M."/>
            <person name="Maluk M."/>
            <person name="Batista M."/>
            <person name="Junghare M."/>
            <person name="Carmona M."/>
            <person name="Faoro H."/>
            <person name="Cruz L.M."/>
            <person name="Battistoni F."/>
            <person name="De Souza E."/>
            <person name="Pedrosa F."/>
            <person name="Chen W.-M."/>
            <person name="Poole P.S."/>
            <person name="Dixon R.A."/>
            <person name="James E.K."/>
        </authorList>
    </citation>
    <scope>NUCLEOTIDE SEQUENCE</scope>
    <source>
        <strain evidence="7">NSC3</strain>
    </source>
</reference>
<evidence type="ECO:0000256" key="3">
    <source>
        <dbReference type="ARBA" id="ARBA00022989"/>
    </source>
</evidence>
<keyword evidence="3 5" id="KW-1133">Transmembrane helix</keyword>
<keyword evidence="1" id="KW-1003">Cell membrane</keyword>
<evidence type="ECO:0000256" key="1">
    <source>
        <dbReference type="ARBA" id="ARBA00022475"/>
    </source>
</evidence>
<evidence type="ECO:0000256" key="4">
    <source>
        <dbReference type="ARBA" id="ARBA00023136"/>
    </source>
</evidence>
<keyword evidence="2 5" id="KW-0812">Transmembrane</keyword>
<organism evidence="7 8">
    <name type="scientific">Azoarcus taiwanensis</name>
    <dbReference type="NCBI Taxonomy" id="666964"/>
    <lineage>
        <taxon>Bacteria</taxon>
        <taxon>Pseudomonadati</taxon>
        <taxon>Pseudomonadota</taxon>
        <taxon>Betaproteobacteria</taxon>
        <taxon>Rhodocyclales</taxon>
        <taxon>Zoogloeaceae</taxon>
        <taxon>Azoarcus</taxon>
    </lineage>
</organism>
<dbReference type="EMBL" id="WTVM01000075">
    <property type="protein sequence ID" value="NMG03821.1"/>
    <property type="molecule type" value="Genomic_DNA"/>
</dbReference>
<protein>
    <submittedName>
        <fullName evidence="7">DUF1049 domain-containing protein</fullName>
    </submittedName>
</protein>
<keyword evidence="8" id="KW-1185">Reference proteome</keyword>
<dbReference type="AlphaFoldDB" id="A0A972F889"/>
<comment type="caution">
    <text evidence="7">The sequence shown here is derived from an EMBL/GenBank/DDBJ whole genome shotgun (WGS) entry which is preliminary data.</text>
</comment>
<dbReference type="InterPro" id="IPR010445">
    <property type="entry name" value="LapA_dom"/>
</dbReference>
<evidence type="ECO:0000259" key="6">
    <source>
        <dbReference type="Pfam" id="PF06305"/>
    </source>
</evidence>
<evidence type="ECO:0000256" key="5">
    <source>
        <dbReference type="SAM" id="Phobius"/>
    </source>
</evidence>
<feature type="transmembrane region" description="Helical" evidence="5">
    <location>
        <begin position="44"/>
        <end position="67"/>
    </location>
</feature>
<dbReference type="RefSeq" id="WP_168988519.1">
    <property type="nucleotide sequence ID" value="NZ_CAWPHM010000303.1"/>
</dbReference>
<gene>
    <name evidence="7" type="ORF">GPA21_12695</name>
</gene>
<dbReference type="Pfam" id="PF06305">
    <property type="entry name" value="LapA_dom"/>
    <property type="match status" value="1"/>
</dbReference>
<accession>A0A972F889</accession>